<dbReference type="InterPro" id="IPR000994">
    <property type="entry name" value="Pept_M24"/>
</dbReference>
<dbReference type="InterPro" id="IPR050659">
    <property type="entry name" value="Peptidase_M24B"/>
</dbReference>
<reference evidence="4 5" key="1">
    <citation type="journal article" date="2010" name="Stand. Genomic Sci.">
        <title>Complete genome sequence of Vulcanisaeta distributa type strain (IC-017).</title>
        <authorList>
            <person name="Mavromatis K."/>
            <person name="Sikorski J."/>
            <person name="Pabst E."/>
            <person name="Teshima H."/>
            <person name="Lapidus A."/>
            <person name="Lucas S."/>
            <person name="Nolan M."/>
            <person name="Glavina Del Rio T."/>
            <person name="Cheng J.F."/>
            <person name="Bruce D."/>
            <person name="Goodwin L."/>
            <person name="Pitluck S."/>
            <person name="Liolios K."/>
            <person name="Ivanova N."/>
            <person name="Mikhailova N."/>
            <person name="Pati A."/>
            <person name="Chen A."/>
            <person name="Palaniappan K."/>
            <person name="Land M."/>
            <person name="Hauser L."/>
            <person name="Chang Y.J."/>
            <person name="Jeffries C.D."/>
            <person name="Rohde M."/>
            <person name="Spring S."/>
            <person name="Goker M."/>
            <person name="Wirth R."/>
            <person name="Woyke T."/>
            <person name="Bristow J."/>
            <person name="Eisen J.A."/>
            <person name="Markowitz V."/>
            <person name="Hugenholtz P."/>
            <person name="Klenk H.P."/>
            <person name="Kyrpides N.C."/>
        </authorList>
    </citation>
    <scope>NUCLEOTIDE SEQUENCE [LARGE SCALE GENOMIC DNA]</scope>
    <source>
        <strain evidence="5">DSM 14429 / JCM 11212 / NBRC 100878 / IC-017</strain>
    </source>
</reference>
<dbReference type="InterPro" id="IPR036005">
    <property type="entry name" value="Creatinase/aminopeptidase-like"/>
</dbReference>
<dbReference type="HOGENOM" id="CLU_017266_4_1_2"/>
<reference evidence="5" key="2">
    <citation type="journal article" date="2010" name="Stand. Genomic Sci.">
        <title>Complete genome sequence of Vulcanisaeta distributa type strain (IC-017T).</title>
        <authorList>
            <person name="Mavromatis K."/>
            <person name="Sikorski J."/>
            <person name="Pabst E."/>
            <person name="Teshima H."/>
            <person name="Lapidus A."/>
            <person name="Lucas S."/>
            <person name="Nolan M."/>
            <person name="Glavina Del Rio T."/>
            <person name="Cheng J."/>
            <person name="Bruce D."/>
            <person name="Goodwin L."/>
            <person name="Pitluck S."/>
            <person name="Liolios K."/>
            <person name="Ivanova N."/>
            <person name="Mikhailova N."/>
            <person name="Pati A."/>
            <person name="Chen A."/>
            <person name="Palaniappan K."/>
            <person name="Land M."/>
            <person name="Hauser L."/>
            <person name="Chang Y."/>
            <person name="Jeffries C."/>
            <person name="Rohde M."/>
            <person name="Spring S."/>
            <person name="Goker M."/>
            <person name="Wirth R."/>
            <person name="Woyke T."/>
            <person name="Bristow J."/>
            <person name="Eisen J."/>
            <person name="Markowitz V."/>
            <person name="Hugenholtz P."/>
            <person name="Klenk H."/>
            <person name="Kyrpides N."/>
        </authorList>
    </citation>
    <scope>NUCLEOTIDE SEQUENCE [LARGE SCALE GENOMIC DNA]</scope>
    <source>
        <strain evidence="5">DSM 14429 / JCM 11212 / NBRC 100878 / IC-017</strain>
    </source>
</reference>
<dbReference type="SUPFAM" id="SSF55920">
    <property type="entry name" value="Creatinase/aminopeptidase"/>
    <property type="match status" value="1"/>
</dbReference>
<dbReference type="KEGG" id="vdi:Vdis_2151"/>
<evidence type="ECO:0000313" key="4">
    <source>
        <dbReference type="EMBL" id="ADN51520.1"/>
    </source>
</evidence>
<dbReference type="Gene3D" id="3.90.230.10">
    <property type="entry name" value="Creatinase/methionine aminopeptidase superfamily"/>
    <property type="match status" value="1"/>
</dbReference>
<name>E1QPW0_VULDI</name>
<protein>
    <submittedName>
        <fullName evidence="4">Peptidase M24</fullName>
    </submittedName>
</protein>
<proteinExistence type="predicted"/>
<feature type="transmembrane region" description="Helical" evidence="1">
    <location>
        <begin position="28"/>
        <end position="46"/>
    </location>
</feature>
<dbReference type="EMBL" id="CP002100">
    <property type="protein sequence ID" value="ADN51520.1"/>
    <property type="molecule type" value="Genomic_DNA"/>
</dbReference>
<dbReference type="PANTHER" id="PTHR46112:SF2">
    <property type="entry name" value="XAA-PRO AMINOPEPTIDASE P-RELATED"/>
    <property type="match status" value="1"/>
</dbReference>
<dbReference type="SUPFAM" id="SSF53092">
    <property type="entry name" value="Creatinase/prolidase N-terminal domain"/>
    <property type="match status" value="1"/>
</dbReference>
<feature type="domain" description="Peptidase M24" evidence="2">
    <location>
        <begin position="162"/>
        <end position="378"/>
    </location>
</feature>
<evidence type="ECO:0000313" key="5">
    <source>
        <dbReference type="Proteomes" id="UP000006681"/>
    </source>
</evidence>
<dbReference type="AlphaFoldDB" id="E1QPW0"/>
<evidence type="ECO:0000259" key="2">
    <source>
        <dbReference type="Pfam" id="PF00557"/>
    </source>
</evidence>
<accession>E1QPW0</accession>
<dbReference type="Pfam" id="PF00557">
    <property type="entry name" value="Peptidase_M24"/>
    <property type="match status" value="1"/>
</dbReference>
<keyword evidence="5" id="KW-1185">Reference proteome</keyword>
<dbReference type="Pfam" id="PF01321">
    <property type="entry name" value="Creatinase_N"/>
    <property type="match status" value="1"/>
</dbReference>
<dbReference type="RefSeq" id="WP_013337245.1">
    <property type="nucleotide sequence ID" value="NC_014537.1"/>
</dbReference>
<keyword evidence="1" id="KW-0472">Membrane</keyword>
<dbReference type="InterPro" id="IPR029149">
    <property type="entry name" value="Creatin/AminoP/Spt16_N"/>
</dbReference>
<keyword evidence="1" id="KW-1133">Transmembrane helix</keyword>
<dbReference type="GeneID" id="9753104"/>
<dbReference type="PANTHER" id="PTHR46112">
    <property type="entry name" value="AMINOPEPTIDASE"/>
    <property type="match status" value="1"/>
</dbReference>
<evidence type="ECO:0000256" key="1">
    <source>
        <dbReference type="SAM" id="Phobius"/>
    </source>
</evidence>
<organism evidence="4 5">
    <name type="scientific">Vulcanisaeta distributa (strain DSM 14429 / JCM 11212 / NBRC 100878 / IC-017)</name>
    <dbReference type="NCBI Taxonomy" id="572478"/>
    <lineage>
        <taxon>Archaea</taxon>
        <taxon>Thermoproteota</taxon>
        <taxon>Thermoprotei</taxon>
        <taxon>Thermoproteales</taxon>
        <taxon>Thermoproteaceae</taxon>
        <taxon>Vulcanisaeta</taxon>
    </lineage>
</organism>
<dbReference type="Proteomes" id="UP000006681">
    <property type="component" value="Chromosome"/>
</dbReference>
<dbReference type="STRING" id="572478.Vdis_2151"/>
<evidence type="ECO:0000259" key="3">
    <source>
        <dbReference type="Pfam" id="PF01321"/>
    </source>
</evidence>
<dbReference type="InterPro" id="IPR000587">
    <property type="entry name" value="Creatinase_N"/>
</dbReference>
<feature type="domain" description="Creatinase N-terminal" evidence="3">
    <location>
        <begin position="13"/>
        <end position="155"/>
    </location>
</feature>
<dbReference type="eggNOG" id="arCOG01000">
    <property type="taxonomic scope" value="Archaea"/>
</dbReference>
<gene>
    <name evidence="4" type="ordered locus">Vdis_2151</name>
</gene>
<keyword evidence="1" id="KW-0812">Transmembrane</keyword>
<sequence length="398" mass="44728">MVYAVPTREFERRLNLLYRVMDEKRLDAVYIVNPINIAYFIGFYYLQTERPVAIVVRRNGDIYFLGPLLERDHVLSQTKLVSRVYTYRDYPGEVHPIRLFADWLRELHLDSSAIGYDASPGYVSYWGYKGPSLTDLLPNAKFVNISDDIYSMRLIKSDVEIELLRESAKWSNLAHSLLQDYTAPGMYDYEISLRASLDASIMMKKALGPGYKPLRSEYPAYAGFRGQVGEHGAYPHSISVERPIKVGDVLVTGATADVGGYMAELERNLFVGKPSNDVVKYHETALKLQDAALNALRPGVKASDVDRAVIRVAKELGVAEYLLHHSGHGLGLESHEAPFLDVGDETVLRPGMVVTVEPGIYVSGLGGFRHSDTVVIHEDYVEVITYYPRDTESLTIEI</sequence>
<dbReference type="Gene3D" id="3.40.350.10">
    <property type="entry name" value="Creatinase/prolidase N-terminal domain"/>
    <property type="match status" value="1"/>
</dbReference>